<evidence type="ECO:0000256" key="5">
    <source>
        <dbReference type="SAM" id="Phobius"/>
    </source>
</evidence>
<evidence type="ECO:0000256" key="3">
    <source>
        <dbReference type="ARBA" id="ARBA00022989"/>
    </source>
</evidence>
<protein>
    <submittedName>
        <fullName evidence="6">Probable transmembrane protein</fullName>
    </submittedName>
</protein>
<dbReference type="AlphaFoldDB" id="A0A1W1BJ17"/>
<name>A0A1W1BJ17_9ZZZZ</name>
<feature type="transmembrane region" description="Helical" evidence="5">
    <location>
        <begin position="69"/>
        <end position="92"/>
    </location>
</feature>
<evidence type="ECO:0000256" key="4">
    <source>
        <dbReference type="ARBA" id="ARBA00023136"/>
    </source>
</evidence>
<evidence type="ECO:0000256" key="1">
    <source>
        <dbReference type="ARBA" id="ARBA00004141"/>
    </source>
</evidence>
<keyword evidence="2 5" id="KW-0812">Transmembrane</keyword>
<sequence length="220" mass="24658">MNGIISKSLNDIFSSMIIGFVLKVGLGSIALWIILLSLFWDFYSSFVEAIIAKIPFVGDFQWVQTSGTLILSVILGYMLIIITVSILTSIYSEPILIKLAKKHYPDIEVVGTPNITTSLILTIKASLIFLGLLIISIPIIFIPIIGQLWMLWLWSILSKEPTAYDVGALFINDNDVLKKKQKNSRVISLLASLFNYIPILNIFAPIFAQILFLHSILKDR</sequence>
<dbReference type="InterPro" id="IPR059112">
    <property type="entry name" value="CysZ/EI24"/>
</dbReference>
<gene>
    <name evidence="6" type="ORF">MNB_SV-9-889</name>
</gene>
<evidence type="ECO:0000256" key="2">
    <source>
        <dbReference type="ARBA" id="ARBA00022692"/>
    </source>
</evidence>
<accession>A0A1W1BJ17</accession>
<feature type="transmembrane region" description="Helical" evidence="5">
    <location>
        <begin position="12"/>
        <end position="40"/>
    </location>
</feature>
<evidence type="ECO:0000313" key="6">
    <source>
        <dbReference type="EMBL" id="SFV53461.1"/>
    </source>
</evidence>
<comment type="subcellular location">
    <subcellularLocation>
        <location evidence="1">Membrane</location>
        <topology evidence="1">Multi-pass membrane protein</topology>
    </subcellularLocation>
</comment>
<dbReference type="EMBL" id="FPHG01000018">
    <property type="protein sequence ID" value="SFV53461.1"/>
    <property type="molecule type" value="Genomic_DNA"/>
</dbReference>
<keyword evidence="3 5" id="KW-1133">Transmembrane helix</keyword>
<proteinExistence type="predicted"/>
<keyword evidence="4 5" id="KW-0472">Membrane</keyword>
<feature type="transmembrane region" description="Helical" evidence="5">
    <location>
        <begin position="193"/>
        <end position="217"/>
    </location>
</feature>
<organism evidence="6">
    <name type="scientific">hydrothermal vent metagenome</name>
    <dbReference type="NCBI Taxonomy" id="652676"/>
    <lineage>
        <taxon>unclassified sequences</taxon>
        <taxon>metagenomes</taxon>
        <taxon>ecological metagenomes</taxon>
    </lineage>
</organism>
<feature type="transmembrane region" description="Helical" evidence="5">
    <location>
        <begin position="127"/>
        <end position="152"/>
    </location>
</feature>
<reference evidence="6" key="1">
    <citation type="submission" date="2016-10" db="EMBL/GenBank/DDBJ databases">
        <authorList>
            <person name="de Groot N.N."/>
        </authorList>
    </citation>
    <scope>NUCLEOTIDE SEQUENCE</scope>
</reference>
<dbReference type="Pfam" id="PF07264">
    <property type="entry name" value="EI24"/>
    <property type="match status" value="1"/>
</dbReference>